<keyword evidence="3" id="KW-0238">DNA-binding</keyword>
<feature type="domain" description="HTH lysR-type" evidence="5">
    <location>
        <begin position="1"/>
        <end position="58"/>
    </location>
</feature>
<dbReference type="EMBL" id="WUMU01000019">
    <property type="protein sequence ID" value="MXN19566.1"/>
    <property type="molecule type" value="Genomic_DNA"/>
</dbReference>
<evidence type="ECO:0000256" key="1">
    <source>
        <dbReference type="ARBA" id="ARBA00009437"/>
    </source>
</evidence>
<organism evidence="6 7">
    <name type="scientific">Pseudooceanicola albus</name>
    <dbReference type="NCBI Taxonomy" id="2692189"/>
    <lineage>
        <taxon>Bacteria</taxon>
        <taxon>Pseudomonadati</taxon>
        <taxon>Pseudomonadota</taxon>
        <taxon>Alphaproteobacteria</taxon>
        <taxon>Rhodobacterales</taxon>
        <taxon>Paracoccaceae</taxon>
        <taxon>Pseudooceanicola</taxon>
    </lineage>
</organism>
<dbReference type="Gene3D" id="3.40.190.290">
    <property type="match status" value="1"/>
</dbReference>
<keyword evidence="4" id="KW-0804">Transcription</keyword>
<dbReference type="PROSITE" id="PS50931">
    <property type="entry name" value="HTH_LYSR"/>
    <property type="match status" value="1"/>
</dbReference>
<evidence type="ECO:0000256" key="3">
    <source>
        <dbReference type="ARBA" id="ARBA00023125"/>
    </source>
</evidence>
<keyword evidence="7" id="KW-1185">Reference proteome</keyword>
<name>A0A6L7G828_9RHOB</name>
<proteinExistence type="inferred from homology"/>
<evidence type="ECO:0000256" key="2">
    <source>
        <dbReference type="ARBA" id="ARBA00023015"/>
    </source>
</evidence>
<accession>A0A6L7G828</accession>
<protein>
    <submittedName>
        <fullName evidence="6">LysR family transcriptional regulator</fullName>
    </submittedName>
</protein>
<dbReference type="CDD" id="cd08422">
    <property type="entry name" value="PBP2_CrgA_like"/>
    <property type="match status" value="1"/>
</dbReference>
<dbReference type="Proteomes" id="UP000477911">
    <property type="component" value="Unassembled WGS sequence"/>
</dbReference>
<dbReference type="InterPro" id="IPR036390">
    <property type="entry name" value="WH_DNA-bd_sf"/>
</dbReference>
<dbReference type="InterPro" id="IPR058163">
    <property type="entry name" value="LysR-type_TF_proteobact-type"/>
</dbReference>
<dbReference type="FunFam" id="1.10.10.10:FF:000001">
    <property type="entry name" value="LysR family transcriptional regulator"/>
    <property type="match status" value="1"/>
</dbReference>
<dbReference type="GO" id="GO:0003677">
    <property type="term" value="F:DNA binding"/>
    <property type="evidence" value="ECO:0007669"/>
    <property type="project" value="UniProtKB-KW"/>
</dbReference>
<dbReference type="PANTHER" id="PTHR30537:SF5">
    <property type="entry name" value="HTH-TYPE TRANSCRIPTIONAL ACTIVATOR TTDR-RELATED"/>
    <property type="match status" value="1"/>
</dbReference>
<gene>
    <name evidence="6" type="ORF">GR170_17170</name>
</gene>
<evidence type="ECO:0000313" key="7">
    <source>
        <dbReference type="Proteomes" id="UP000477911"/>
    </source>
</evidence>
<dbReference type="GO" id="GO:0003700">
    <property type="term" value="F:DNA-binding transcription factor activity"/>
    <property type="evidence" value="ECO:0007669"/>
    <property type="project" value="InterPro"/>
</dbReference>
<dbReference type="Pfam" id="PF00126">
    <property type="entry name" value="HTH_1"/>
    <property type="match status" value="1"/>
</dbReference>
<dbReference type="Gene3D" id="1.10.10.10">
    <property type="entry name" value="Winged helix-like DNA-binding domain superfamily/Winged helix DNA-binding domain"/>
    <property type="match status" value="1"/>
</dbReference>
<dbReference type="AlphaFoldDB" id="A0A6L7G828"/>
<evidence type="ECO:0000256" key="4">
    <source>
        <dbReference type="ARBA" id="ARBA00023163"/>
    </source>
</evidence>
<evidence type="ECO:0000259" key="5">
    <source>
        <dbReference type="PROSITE" id="PS50931"/>
    </source>
</evidence>
<keyword evidence="2" id="KW-0805">Transcription regulation</keyword>
<comment type="similarity">
    <text evidence="1">Belongs to the LysR transcriptional regulatory family.</text>
</comment>
<dbReference type="SUPFAM" id="SSF53850">
    <property type="entry name" value="Periplasmic binding protein-like II"/>
    <property type="match status" value="1"/>
</dbReference>
<evidence type="ECO:0000313" key="6">
    <source>
        <dbReference type="EMBL" id="MXN19566.1"/>
    </source>
</evidence>
<reference evidence="6 7" key="1">
    <citation type="submission" date="2019-12" db="EMBL/GenBank/DDBJ databases">
        <authorList>
            <person name="Li M."/>
        </authorList>
    </citation>
    <scope>NUCLEOTIDE SEQUENCE [LARGE SCALE GENOMIC DNA]</scope>
    <source>
        <strain evidence="6 7">GBMRC 2024</strain>
    </source>
</reference>
<dbReference type="Pfam" id="PF03466">
    <property type="entry name" value="LysR_substrate"/>
    <property type="match status" value="1"/>
</dbReference>
<dbReference type="InterPro" id="IPR000847">
    <property type="entry name" value="LysR_HTH_N"/>
</dbReference>
<dbReference type="RefSeq" id="WP_160895691.1">
    <property type="nucleotide sequence ID" value="NZ_WUMU01000019.1"/>
</dbReference>
<dbReference type="InterPro" id="IPR036388">
    <property type="entry name" value="WH-like_DNA-bd_sf"/>
</dbReference>
<dbReference type="PANTHER" id="PTHR30537">
    <property type="entry name" value="HTH-TYPE TRANSCRIPTIONAL REGULATOR"/>
    <property type="match status" value="1"/>
</dbReference>
<sequence length="323" mass="35322">MDLQALDFFIKVADARSLSAAARLHGIPKSSISLKLRQLEERIGAVLFERRGKSLEMTESGRLLMARARQILALCDDAQAAVAAVQEEAAGLLRIGASGEFGTALNAQMLQAFRALNPRVRVDLVLFGPNDQPDAAQQRSFDAILSSGDAETAQGAEVLSRVHHRLVASPAYLAEAGTPESIDDLAAHRGIFYRAAGEILPWELTQGRRRQRVQPSADVVANDYWSLKYFAVAGAGIALLPAFFTELEVAHGHLVPVLPDWQTQSHPITVRVPDPRYVAPRTRAFLEFCKDYFQPGFAYAGPRYFVDALSFGPDAPTGEKKEP</sequence>
<dbReference type="SUPFAM" id="SSF46785">
    <property type="entry name" value="Winged helix' DNA-binding domain"/>
    <property type="match status" value="1"/>
</dbReference>
<comment type="caution">
    <text evidence="6">The sequence shown here is derived from an EMBL/GenBank/DDBJ whole genome shotgun (WGS) entry which is preliminary data.</text>
</comment>
<dbReference type="InterPro" id="IPR005119">
    <property type="entry name" value="LysR_subst-bd"/>
</dbReference>